<dbReference type="SUPFAM" id="SSF55785">
    <property type="entry name" value="PYP-like sensor domain (PAS domain)"/>
    <property type="match status" value="1"/>
</dbReference>
<keyword evidence="6" id="KW-1185">Reference proteome</keyword>
<dbReference type="KEGG" id="gpi:GPICK_04875"/>
<comment type="catalytic activity">
    <reaction evidence="1">
        <text>ATP + protein L-histidine = ADP + protein N-phospho-L-histidine.</text>
        <dbReference type="EC" id="2.7.13.3"/>
    </reaction>
</comment>
<dbReference type="CDD" id="cd00130">
    <property type="entry name" value="PAS"/>
    <property type="match status" value="1"/>
</dbReference>
<dbReference type="Gene3D" id="3.30.450.20">
    <property type="entry name" value="PAS domain"/>
    <property type="match status" value="1"/>
</dbReference>
<dbReference type="HOGENOM" id="CLU_000445_114_39_7"/>
<dbReference type="InterPro" id="IPR004358">
    <property type="entry name" value="Sig_transdc_His_kin-like_C"/>
</dbReference>
<dbReference type="InterPro" id="IPR035965">
    <property type="entry name" value="PAS-like_dom_sf"/>
</dbReference>
<dbReference type="Pfam" id="PF02518">
    <property type="entry name" value="HATPase_c"/>
    <property type="match status" value="1"/>
</dbReference>
<sequence length="397" mass="44809">MSGRRAAEQALRESEELFRQLFTQNEDAIVLLTPESFDVIDANPAAEELLGFQREELVRLGPWSFIAPDDYRSFIQAVPRLSDRPFHLDRLNALRMDGTRIFVSIWGKTVRLREKEVIYCSIRDITERVRMEEEMKSNQSRLIHANKMASLGVLVSGIAHEINNPNSYVSVNATLLRDVWRDATPVLDEYAEEQGDFSLGGLPFSEMRETVPKLFTGLVEGSRRISAIVSNLKEFAREDTGGLSRTVDVNRVLHDAVTILDHHIHKLSDRFAASYADSLPPVRGNQQQIEQVIINLLMNALQSLPERSRGIEVATRHDAERQQVVITVRDEGKGMSRRVMERITEPFFSTRLDQGGTGLGLSISASIVKEHRGTLEFESLPRQGTTAIVRLPVHKAD</sequence>
<dbReference type="InterPro" id="IPR005467">
    <property type="entry name" value="His_kinase_dom"/>
</dbReference>
<dbReference type="PANTHER" id="PTHR43065">
    <property type="entry name" value="SENSOR HISTIDINE KINASE"/>
    <property type="match status" value="1"/>
</dbReference>
<dbReference type="EC" id="2.7.13.3" evidence="2"/>
<gene>
    <name evidence="5" type="ORF">GPICK_04875</name>
</gene>
<feature type="domain" description="PAS" evidence="4">
    <location>
        <begin position="14"/>
        <end position="85"/>
    </location>
</feature>
<dbReference type="InterPro" id="IPR036890">
    <property type="entry name" value="HATPase_C_sf"/>
</dbReference>
<dbReference type="PROSITE" id="PS50109">
    <property type="entry name" value="HIS_KIN"/>
    <property type="match status" value="1"/>
</dbReference>
<protein>
    <recommendedName>
        <fullName evidence="2">histidine kinase</fullName>
        <ecNumber evidence="2">2.7.13.3</ecNumber>
    </recommendedName>
</protein>
<dbReference type="InterPro" id="IPR000014">
    <property type="entry name" value="PAS"/>
</dbReference>
<dbReference type="PRINTS" id="PR00344">
    <property type="entry name" value="BCTRLSENSOR"/>
</dbReference>
<name>A0A0B5BK04_9BACT</name>
<dbReference type="Gene3D" id="3.30.565.10">
    <property type="entry name" value="Histidine kinase-like ATPase, C-terminal domain"/>
    <property type="match status" value="1"/>
</dbReference>
<evidence type="ECO:0000259" key="3">
    <source>
        <dbReference type="PROSITE" id="PS50109"/>
    </source>
</evidence>
<dbReference type="AlphaFoldDB" id="A0A0B5BK04"/>
<evidence type="ECO:0000256" key="1">
    <source>
        <dbReference type="ARBA" id="ARBA00000085"/>
    </source>
</evidence>
<reference evidence="5 6" key="1">
    <citation type="journal article" date="2015" name="Genome Announc.">
        <title>Complete Genome of Geobacter pickeringii G13T, a Metal-Reducing Isolate from Sedimentary Kaolin Deposits.</title>
        <authorList>
            <person name="Badalamenti J.P."/>
            <person name="Bond D.R."/>
        </authorList>
    </citation>
    <scope>NUCLEOTIDE SEQUENCE [LARGE SCALE GENOMIC DNA]</scope>
    <source>
        <strain evidence="5 6">G13</strain>
    </source>
</reference>
<evidence type="ECO:0000313" key="6">
    <source>
        <dbReference type="Proteomes" id="UP000057609"/>
    </source>
</evidence>
<evidence type="ECO:0000259" key="4">
    <source>
        <dbReference type="PROSITE" id="PS50112"/>
    </source>
</evidence>
<keyword evidence="5" id="KW-0808">Transferase</keyword>
<feature type="domain" description="Histidine kinase" evidence="3">
    <location>
        <begin position="157"/>
        <end position="395"/>
    </location>
</feature>
<dbReference type="Pfam" id="PF13426">
    <property type="entry name" value="PAS_9"/>
    <property type="match status" value="1"/>
</dbReference>
<dbReference type="SMART" id="SM00091">
    <property type="entry name" value="PAS"/>
    <property type="match status" value="1"/>
</dbReference>
<organism evidence="5 6">
    <name type="scientific">Geobacter pickeringii</name>
    <dbReference type="NCBI Taxonomy" id="345632"/>
    <lineage>
        <taxon>Bacteria</taxon>
        <taxon>Pseudomonadati</taxon>
        <taxon>Thermodesulfobacteriota</taxon>
        <taxon>Desulfuromonadia</taxon>
        <taxon>Geobacterales</taxon>
        <taxon>Geobacteraceae</taxon>
        <taxon>Geobacter</taxon>
    </lineage>
</organism>
<dbReference type="PANTHER" id="PTHR43065:SF42">
    <property type="entry name" value="TWO-COMPONENT SENSOR PPRA"/>
    <property type="match status" value="1"/>
</dbReference>
<evidence type="ECO:0000313" key="5">
    <source>
        <dbReference type="EMBL" id="AJE04815.1"/>
    </source>
</evidence>
<dbReference type="InterPro" id="IPR003594">
    <property type="entry name" value="HATPase_dom"/>
</dbReference>
<dbReference type="STRING" id="345632.GPICK_04875"/>
<accession>A0A0B5BK04</accession>
<evidence type="ECO:0000256" key="2">
    <source>
        <dbReference type="ARBA" id="ARBA00012438"/>
    </source>
</evidence>
<dbReference type="SUPFAM" id="SSF55874">
    <property type="entry name" value="ATPase domain of HSP90 chaperone/DNA topoisomerase II/histidine kinase"/>
    <property type="match status" value="1"/>
</dbReference>
<dbReference type="NCBIfam" id="TIGR00229">
    <property type="entry name" value="sensory_box"/>
    <property type="match status" value="1"/>
</dbReference>
<keyword evidence="5" id="KW-0418">Kinase</keyword>
<proteinExistence type="predicted"/>
<dbReference type="Gene3D" id="1.10.287.130">
    <property type="match status" value="1"/>
</dbReference>
<dbReference type="EMBL" id="CP009788">
    <property type="protein sequence ID" value="AJE04815.1"/>
    <property type="molecule type" value="Genomic_DNA"/>
</dbReference>
<dbReference type="GO" id="GO:0004673">
    <property type="term" value="F:protein histidine kinase activity"/>
    <property type="evidence" value="ECO:0007669"/>
    <property type="project" value="UniProtKB-EC"/>
</dbReference>
<dbReference type="Proteomes" id="UP000057609">
    <property type="component" value="Chromosome"/>
</dbReference>
<dbReference type="SMART" id="SM00387">
    <property type="entry name" value="HATPase_c"/>
    <property type="match status" value="1"/>
</dbReference>
<dbReference type="PROSITE" id="PS50112">
    <property type="entry name" value="PAS"/>
    <property type="match status" value="1"/>
</dbReference>